<protein>
    <recommendedName>
        <fullName evidence="1">Restriction endonuclease type IV Mrr domain-containing protein</fullName>
    </recommendedName>
</protein>
<dbReference type="InterPro" id="IPR052906">
    <property type="entry name" value="Type_IV_Methyl-Rstrct_Enzyme"/>
</dbReference>
<evidence type="ECO:0000313" key="2">
    <source>
        <dbReference type="EMBL" id="MCF5320673.1"/>
    </source>
</evidence>
<dbReference type="Gene3D" id="3.40.1350.10">
    <property type="match status" value="1"/>
</dbReference>
<feature type="domain" description="Restriction endonuclease type IV Mrr" evidence="1">
    <location>
        <begin position="192"/>
        <end position="312"/>
    </location>
</feature>
<sequence>MQQAFILRIAPSNVNKVPLALKNDQVIIGWSATVGLLDQTLSWKAFRKKLQDNHYAEEKNLRRAGAAAGHMWRFVRDMKIGDLVVVPNGPKFYLAEITSDALYLPEHISDDTSYRRNVRWLNNKKAIPRDFAKAPLISRMKVYGTTALATDVLDDIRDALARAEAGNKPSFKYELQTVLVKETVEHLRSGHMDSFAFEHLIKDLLIQMGAKTATVVPRLLDKGADILATFRVAETFQYTLAVQAKHWNDKASVNNKVVEQLIDGIEAANANLGMVITSGTIAQSAVVAATDYAEATGIQIELVDGDQLAKLLIEQGIGTW</sequence>
<organism evidence="2 3">
    <name type="scientific">Pseudomonas simiae</name>
    <dbReference type="NCBI Taxonomy" id="321846"/>
    <lineage>
        <taxon>Bacteria</taxon>
        <taxon>Pseudomonadati</taxon>
        <taxon>Pseudomonadota</taxon>
        <taxon>Gammaproteobacteria</taxon>
        <taxon>Pseudomonadales</taxon>
        <taxon>Pseudomonadaceae</taxon>
        <taxon>Pseudomonas</taxon>
    </lineage>
</organism>
<dbReference type="EMBL" id="WKCM01000039">
    <property type="protein sequence ID" value="MCF5320673.1"/>
    <property type="molecule type" value="Genomic_DNA"/>
</dbReference>
<evidence type="ECO:0000313" key="3">
    <source>
        <dbReference type="Proteomes" id="UP000814078"/>
    </source>
</evidence>
<keyword evidence="3" id="KW-1185">Reference proteome</keyword>
<gene>
    <name evidence="2" type="ORF">GIW13_20515</name>
</gene>
<dbReference type="InterPro" id="IPR007560">
    <property type="entry name" value="Restrct_endonuc_IV_Mrr"/>
</dbReference>
<dbReference type="InterPro" id="IPR011335">
    <property type="entry name" value="Restrct_endonuc-II-like"/>
</dbReference>
<dbReference type="PANTHER" id="PTHR30015:SF7">
    <property type="entry name" value="TYPE IV METHYL-DIRECTED RESTRICTION ENZYME ECOKMRR"/>
    <property type="match status" value="1"/>
</dbReference>
<comment type="caution">
    <text evidence="2">The sequence shown here is derived from an EMBL/GenBank/DDBJ whole genome shotgun (WGS) entry which is preliminary data.</text>
</comment>
<reference evidence="2 3" key="1">
    <citation type="submission" date="2019-11" db="EMBL/GenBank/DDBJ databases">
        <title>Epiphytic Pseudomonas syringae from cherry orchards.</title>
        <authorList>
            <person name="Hulin M.T."/>
        </authorList>
    </citation>
    <scope>NUCLEOTIDE SEQUENCE [LARGE SCALE GENOMIC DNA]</scope>
    <source>
        <strain evidence="2 3">PA-5-11C</strain>
    </source>
</reference>
<dbReference type="Pfam" id="PF04471">
    <property type="entry name" value="Mrr_cat"/>
    <property type="match status" value="1"/>
</dbReference>
<dbReference type="SUPFAM" id="SSF52980">
    <property type="entry name" value="Restriction endonuclease-like"/>
    <property type="match status" value="1"/>
</dbReference>
<name>A0ABS9G6L6_9PSED</name>
<dbReference type="RefSeq" id="WP_122686583.1">
    <property type="nucleotide sequence ID" value="NZ_WKCH01000033.1"/>
</dbReference>
<dbReference type="PANTHER" id="PTHR30015">
    <property type="entry name" value="MRR RESTRICTION SYSTEM PROTEIN"/>
    <property type="match status" value="1"/>
</dbReference>
<dbReference type="Proteomes" id="UP000814078">
    <property type="component" value="Unassembled WGS sequence"/>
</dbReference>
<dbReference type="InterPro" id="IPR011856">
    <property type="entry name" value="tRNA_endonuc-like_dom_sf"/>
</dbReference>
<evidence type="ECO:0000259" key="1">
    <source>
        <dbReference type="Pfam" id="PF04471"/>
    </source>
</evidence>
<accession>A0ABS9G6L6</accession>
<proteinExistence type="predicted"/>